<comment type="similarity">
    <text evidence="2">Belongs to the NapC/NirT/NrfH family.</text>
</comment>
<dbReference type="AlphaFoldDB" id="A0A0B0H707"/>
<dbReference type="STRING" id="2340.JV46_25140"/>
<dbReference type="PANTHER" id="PTHR30333">
    <property type="entry name" value="CYTOCHROME C-TYPE PROTEIN"/>
    <property type="match status" value="1"/>
</dbReference>
<feature type="binding site" description="covalent" evidence="13">
    <location>
        <position position="142"/>
    </location>
    <ligand>
        <name>heme</name>
        <dbReference type="ChEBI" id="CHEBI:30413"/>
        <label>3</label>
    </ligand>
</feature>
<evidence type="ECO:0000256" key="6">
    <source>
        <dbReference type="ARBA" id="ARBA00022692"/>
    </source>
</evidence>
<dbReference type="SUPFAM" id="SSF48695">
    <property type="entry name" value="Multiheme cytochromes"/>
    <property type="match status" value="1"/>
</dbReference>
<feature type="binding site" description="covalent" evidence="13">
    <location>
        <position position="139"/>
    </location>
    <ligand>
        <name>heme</name>
        <dbReference type="ChEBI" id="CHEBI:30413"/>
        <label>4</label>
    </ligand>
</feature>
<feature type="binding site" description="axial binding residue" evidence="14">
    <location>
        <position position="55"/>
    </location>
    <ligand>
        <name>heme</name>
        <dbReference type="ChEBI" id="CHEBI:30413"/>
        <label>1</label>
    </ligand>
    <ligandPart>
        <name>Fe</name>
        <dbReference type="ChEBI" id="CHEBI:18248"/>
    </ligandPart>
</feature>
<evidence type="ECO:0000313" key="17">
    <source>
        <dbReference type="EMBL" id="KHF24427.1"/>
    </source>
</evidence>
<keyword evidence="4" id="KW-1003">Cell membrane</keyword>
<evidence type="ECO:0000259" key="16">
    <source>
        <dbReference type="Pfam" id="PF03264"/>
    </source>
</evidence>
<dbReference type="Pfam" id="PF03264">
    <property type="entry name" value="Cytochrom_NNT"/>
    <property type="match status" value="1"/>
</dbReference>
<dbReference type="eggNOG" id="COG3005">
    <property type="taxonomic scope" value="Bacteria"/>
</dbReference>
<keyword evidence="7 12" id="KW-0479">Metal-binding</keyword>
<dbReference type="OrthoDB" id="9782159at2"/>
<evidence type="ECO:0000256" key="1">
    <source>
        <dbReference type="ARBA" id="ARBA00004162"/>
    </source>
</evidence>
<dbReference type="RefSeq" id="WP_155276182.1">
    <property type="nucleotide sequence ID" value="NZ_JRAA01000003.1"/>
</dbReference>
<feature type="binding site" description="axial binding residue" evidence="14">
    <location>
        <position position="101"/>
    </location>
    <ligand>
        <name>heme</name>
        <dbReference type="ChEBI" id="CHEBI:30413"/>
        <label>1</label>
    </ligand>
    <ligandPart>
        <name>Fe</name>
        <dbReference type="ChEBI" id="CHEBI:18248"/>
    </ligandPart>
</feature>
<dbReference type="InterPro" id="IPR036280">
    <property type="entry name" value="Multihaem_cyt_sf"/>
</dbReference>
<feature type="binding site" description="axial binding residue" evidence="14">
    <location>
        <position position="143"/>
    </location>
    <ligand>
        <name>heme</name>
        <dbReference type="ChEBI" id="CHEBI:30413"/>
        <label>3</label>
    </ligand>
    <ligandPart>
        <name>Fe</name>
        <dbReference type="ChEBI" id="CHEBI:18248"/>
    </ligandPart>
</feature>
<organism evidence="17 18">
    <name type="scientific">Solemya velum gill symbiont</name>
    <dbReference type="NCBI Taxonomy" id="2340"/>
    <lineage>
        <taxon>Bacteria</taxon>
        <taxon>Pseudomonadati</taxon>
        <taxon>Pseudomonadota</taxon>
        <taxon>Gammaproteobacteria</taxon>
        <taxon>sulfur-oxidizing symbionts</taxon>
    </lineage>
</organism>
<keyword evidence="9 15" id="KW-1133">Transmembrane helix</keyword>
<evidence type="ECO:0000256" key="4">
    <source>
        <dbReference type="ARBA" id="ARBA00022475"/>
    </source>
</evidence>
<evidence type="ECO:0000256" key="15">
    <source>
        <dbReference type="SAM" id="Phobius"/>
    </source>
</evidence>
<dbReference type="InterPro" id="IPR038266">
    <property type="entry name" value="NapC/NirT_cytc_sf"/>
</dbReference>
<dbReference type="GO" id="GO:0009061">
    <property type="term" value="P:anaerobic respiration"/>
    <property type="evidence" value="ECO:0007669"/>
    <property type="project" value="TreeGrafter"/>
</dbReference>
<dbReference type="GO" id="GO:0046872">
    <property type="term" value="F:metal ion binding"/>
    <property type="evidence" value="ECO:0007669"/>
    <property type="project" value="UniProtKB-KW"/>
</dbReference>
<accession>A0A0B0H707</accession>
<gene>
    <name evidence="17" type="ORF">JV46_25140</name>
</gene>
<evidence type="ECO:0000256" key="5">
    <source>
        <dbReference type="ARBA" id="ARBA00022617"/>
    </source>
</evidence>
<evidence type="ECO:0000256" key="14">
    <source>
        <dbReference type="PIRSR" id="PIRSR000013-2"/>
    </source>
</evidence>
<dbReference type="Proteomes" id="UP000030856">
    <property type="component" value="Unassembled WGS sequence"/>
</dbReference>
<dbReference type="InterPro" id="IPR005126">
    <property type="entry name" value="NapC/NirT_cyt_c_N"/>
</dbReference>
<evidence type="ECO:0000256" key="13">
    <source>
        <dbReference type="PIRSR" id="PIRSR000013-1"/>
    </source>
</evidence>
<evidence type="ECO:0000256" key="3">
    <source>
        <dbReference type="ARBA" id="ARBA00022448"/>
    </source>
</evidence>
<keyword evidence="8 12" id="KW-0249">Electron transport</keyword>
<dbReference type="GO" id="GO:0020037">
    <property type="term" value="F:heme binding"/>
    <property type="evidence" value="ECO:0007669"/>
    <property type="project" value="InterPro"/>
</dbReference>
<feature type="binding site" evidence="13">
    <location>
        <position position="82"/>
    </location>
    <ligand>
        <name>a menaquinol</name>
        <dbReference type="ChEBI" id="CHEBI:18151"/>
    </ligand>
</feature>
<evidence type="ECO:0000256" key="8">
    <source>
        <dbReference type="ARBA" id="ARBA00022982"/>
    </source>
</evidence>
<evidence type="ECO:0000313" key="18">
    <source>
        <dbReference type="Proteomes" id="UP000030856"/>
    </source>
</evidence>
<keyword evidence="10 12" id="KW-0408">Iron</keyword>
<keyword evidence="6 15" id="KW-0812">Transmembrane</keyword>
<comment type="subcellular location">
    <subcellularLocation>
        <location evidence="1">Cell membrane</location>
        <topology evidence="1">Single-pass membrane protein</topology>
    </subcellularLocation>
</comment>
<proteinExistence type="inferred from homology"/>
<feature type="transmembrane region" description="Helical" evidence="15">
    <location>
        <begin position="16"/>
        <end position="36"/>
    </location>
</feature>
<dbReference type="EMBL" id="JRAA01000003">
    <property type="protein sequence ID" value="KHF24427.1"/>
    <property type="molecule type" value="Genomic_DNA"/>
</dbReference>
<feature type="binding site" description="covalent" evidence="13">
    <location>
        <position position="175"/>
    </location>
    <ligand>
        <name>heme</name>
        <dbReference type="ChEBI" id="CHEBI:30413"/>
        <label>4</label>
    </ligand>
</feature>
<evidence type="ECO:0000256" key="9">
    <source>
        <dbReference type="ARBA" id="ARBA00022989"/>
    </source>
</evidence>
<keyword evidence="3 12" id="KW-0813">Transport</keyword>
<keyword evidence="5 12" id="KW-0349">Heme</keyword>
<feature type="binding site" description="covalent" evidence="13">
    <location>
        <position position="79"/>
    </location>
    <ligand>
        <name>heme</name>
        <dbReference type="ChEBI" id="CHEBI:30413"/>
        <label>2</label>
    </ligand>
</feature>
<sequence>MIKKFLKWFFRPTTRYGWGLILIVGIVIGTLLWNGLNWSMDRTNTLEFCISCHEMNDYAYAEYKESVHFTNASGVRAICSDCHVPKEFFPKLLRKIRATNELFHHLAGTIDTSEKYEQHRLAMAERVWESMEASDSHECRNCHSYESMNFHEQRRRSAEKMQEAIEKDEETCIDCHKGIAHKNPLADEEDVTNQQVWFISPAGKDRLR</sequence>
<feature type="binding site" description="covalent" evidence="13">
    <location>
        <position position="52"/>
    </location>
    <ligand>
        <name>heme</name>
        <dbReference type="ChEBI" id="CHEBI:30413"/>
        <label>1</label>
    </ligand>
</feature>
<keyword evidence="18" id="KW-1185">Reference proteome</keyword>
<feature type="binding site" description="axial binding residue" evidence="14">
    <location>
        <position position="176"/>
    </location>
    <ligand>
        <name>heme</name>
        <dbReference type="ChEBI" id="CHEBI:30413"/>
        <label>4</label>
    </ligand>
    <ligandPart>
        <name>Fe</name>
        <dbReference type="ChEBI" id="CHEBI:18248"/>
    </ligandPart>
</feature>
<comment type="cofactor">
    <cofactor evidence="13">
        <name>heme</name>
        <dbReference type="ChEBI" id="CHEBI:30413"/>
    </cofactor>
    <text evidence="13">Binds 4 heme groups per subunit.</text>
</comment>
<comment type="PTM">
    <text evidence="12">Binds 4 heme groups per subunit.</text>
</comment>
<dbReference type="GO" id="GO:0005886">
    <property type="term" value="C:plasma membrane"/>
    <property type="evidence" value="ECO:0007669"/>
    <property type="project" value="UniProtKB-SubCell"/>
</dbReference>
<feature type="binding site" description="covalent" evidence="13">
    <location>
        <position position="172"/>
    </location>
    <ligand>
        <name>heme</name>
        <dbReference type="ChEBI" id="CHEBI:30413"/>
        <label>4</label>
    </ligand>
</feature>
<evidence type="ECO:0000256" key="12">
    <source>
        <dbReference type="PIRNR" id="PIRNR000013"/>
    </source>
</evidence>
<name>A0A0B0H707_SOVGS</name>
<dbReference type="PATRIC" id="fig|2340.3.peg.2491"/>
<evidence type="ECO:0000256" key="10">
    <source>
        <dbReference type="ARBA" id="ARBA00023004"/>
    </source>
</evidence>
<comment type="caution">
    <text evidence="17">The sequence shown here is derived from an EMBL/GenBank/DDBJ whole genome shotgun (WGS) entry which is preliminary data.</text>
</comment>
<feature type="binding site" description="covalent" evidence="13">
    <location>
        <position position="49"/>
    </location>
    <ligand>
        <name>heme</name>
        <dbReference type="ChEBI" id="CHEBI:30413"/>
        <label>1</label>
    </ligand>
</feature>
<feature type="binding site" description="axial binding residue" evidence="14">
    <location>
        <position position="83"/>
    </location>
    <ligand>
        <name>heme</name>
        <dbReference type="ChEBI" id="CHEBI:30413"/>
        <label>2</label>
    </ligand>
    <ligandPart>
        <name>Fe</name>
        <dbReference type="ChEBI" id="CHEBI:18248"/>
    </ligandPart>
</feature>
<feature type="binding site" description="axial binding residue" evidence="14">
    <location>
        <position position="181"/>
    </location>
    <ligand>
        <name>heme</name>
        <dbReference type="ChEBI" id="CHEBI:30413"/>
        <label>2</label>
    </ligand>
    <ligandPart>
        <name>Fe</name>
        <dbReference type="ChEBI" id="CHEBI:18248"/>
    </ligandPart>
</feature>
<dbReference type="Gene3D" id="1.10.3820.10">
    <property type="entry name" value="Di-heme elbow motif domain"/>
    <property type="match status" value="1"/>
</dbReference>
<evidence type="ECO:0000256" key="7">
    <source>
        <dbReference type="ARBA" id="ARBA00022723"/>
    </source>
</evidence>
<dbReference type="PANTHER" id="PTHR30333:SF3">
    <property type="entry name" value="CYTOCHROME C-TYPE PROTEIN TORY"/>
    <property type="match status" value="1"/>
</dbReference>
<evidence type="ECO:0000256" key="11">
    <source>
        <dbReference type="ARBA" id="ARBA00023136"/>
    </source>
</evidence>
<dbReference type="InterPro" id="IPR024717">
    <property type="entry name" value="NapC/NirT/NrfH"/>
</dbReference>
<dbReference type="GO" id="GO:0019333">
    <property type="term" value="P:denitrification pathway"/>
    <property type="evidence" value="ECO:0007669"/>
    <property type="project" value="InterPro"/>
</dbReference>
<protein>
    <recommendedName>
        <fullName evidence="12">Cytochrome c-type protein</fullName>
    </recommendedName>
</protein>
<evidence type="ECO:0000256" key="2">
    <source>
        <dbReference type="ARBA" id="ARBA00007395"/>
    </source>
</evidence>
<dbReference type="PIRSF" id="PIRSF000013">
    <property type="entry name" value="4_hem_cytochrm_NapC"/>
    <property type="match status" value="1"/>
</dbReference>
<reference evidence="17 18" key="1">
    <citation type="journal article" date="2014" name="BMC Genomics">
        <title>The genome of the intracellular bacterium of the coastal bivalve, Solemya velum: a blueprint for thriving in and out of symbiosis.</title>
        <authorList>
            <person name="Dmytrenko O."/>
            <person name="Russell S.L."/>
            <person name="Loo W.T."/>
            <person name="Fontanez K.M."/>
            <person name="Liao L."/>
            <person name="Roeselers G."/>
            <person name="Sharma R."/>
            <person name="Stewart F.J."/>
            <person name="Newton I.L."/>
            <person name="Woyke T."/>
            <person name="Wu D."/>
            <person name="Lang J.M."/>
            <person name="Eisen J.A."/>
            <person name="Cavanaugh C.M."/>
        </authorList>
    </citation>
    <scope>NUCLEOTIDE SEQUENCE [LARGE SCALE GENOMIC DNA]</scope>
    <source>
        <strain evidence="17 18">WH</strain>
    </source>
</reference>
<keyword evidence="11 15" id="KW-0472">Membrane</keyword>
<dbReference type="FunFam" id="1.10.3820.10:FF:000001">
    <property type="entry name" value="Cytochrome c-type protein"/>
    <property type="match status" value="1"/>
</dbReference>
<dbReference type="InterPro" id="IPR051174">
    <property type="entry name" value="Cytochrome_c-type_ET"/>
</dbReference>
<feature type="domain" description="NapC/NirT cytochrome c N-terminal" evidence="16">
    <location>
        <begin position="12"/>
        <end position="184"/>
    </location>
</feature>
<dbReference type="GO" id="GO:0009055">
    <property type="term" value="F:electron transfer activity"/>
    <property type="evidence" value="ECO:0007669"/>
    <property type="project" value="TreeGrafter"/>
</dbReference>